<comment type="similarity">
    <text evidence="1">Belongs to the UDP-N-acetylglucosamine 2-epimerase family.</text>
</comment>
<evidence type="ECO:0000259" key="2">
    <source>
        <dbReference type="Pfam" id="PF02350"/>
    </source>
</evidence>
<protein>
    <submittedName>
        <fullName evidence="3">UDP-N-acetylglucosamine 2-epimerase</fullName>
    </submittedName>
</protein>
<dbReference type="GO" id="GO:0016853">
    <property type="term" value="F:isomerase activity"/>
    <property type="evidence" value="ECO:0007669"/>
    <property type="project" value="UniProtKB-KW"/>
</dbReference>
<dbReference type="Gene3D" id="3.40.50.2000">
    <property type="entry name" value="Glycogen Phosphorylase B"/>
    <property type="match status" value="2"/>
</dbReference>
<dbReference type="Proteomes" id="UP000178187">
    <property type="component" value="Unassembled WGS sequence"/>
</dbReference>
<feature type="domain" description="UDP-N-acetylglucosamine 2-epimerase" evidence="2">
    <location>
        <begin position="24"/>
        <end position="350"/>
    </location>
</feature>
<dbReference type="PANTHER" id="PTHR43174">
    <property type="entry name" value="UDP-N-ACETYLGLUCOSAMINE 2-EPIMERASE"/>
    <property type="match status" value="1"/>
</dbReference>
<dbReference type="InterPro" id="IPR029767">
    <property type="entry name" value="WecB-like"/>
</dbReference>
<gene>
    <name evidence="3" type="ORF">A3G33_09530</name>
</gene>
<sequence>MLITSIVGARPQFIKAAMVSSVLKKKKIPERMIHTGQHYNFKMSKIFFEELGLPEPAVNLNVGSGSHGTQTAEALRKIESELLSHPPDAVIVYGDTNSTLAGALAAAKLNIPIFHVEAGLRSCNQAMPEEINRIAADRLSSLLFVPTQTALFNLKKEGITKNVHLTGDVMYDSLLHFSRIAEKRSYIMKKLRLNPKDYQLLTLHRPSNVDNPHQLKKILGLIQDTANIKTIFPVHPRTEKILKPIKKQFKSTICFIPPVGYFDMLMLQKHAFRILTDSGGIQKEAYLQKVPCITIRTETEWIETTKNGWNRIVGKKIENLKTLLKAEKRPGAWKAFYGSGKASFKIADIIFKWLRKNKTRYTKSS</sequence>
<dbReference type="NCBIfam" id="TIGR00236">
    <property type="entry name" value="wecB"/>
    <property type="match status" value="1"/>
</dbReference>
<dbReference type="InterPro" id="IPR003331">
    <property type="entry name" value="UDP_GlcNAc_Epimerase_2_dom"/>
</dbReference>
<keyword evidence="1" id="KW-0413">Isomerase</keyword>
<proteinExistence type="inferred from homology"/>
<dbReference type="SUPFAM" id="SSF53756">
    <property type="entry name" value="UDP-Glycosyltransferase/glycogen phosphorylase"/>
    <property type="match status" value="1"/>
</dbReference>
<evidence type="ECO:0000256" key="1">
    <source>
        <dbReference type="RuleBase" id="RU003513"/>
    </source>
</evidence>
<accession>A0A1G1KX84</accession>
<reference evidence="3 4" key="1">
    <citation type="journal article" date="2016" name="Nat. Commun.">
        <title>Thousands of microbial genomes shed light on interconnected biogeochemical processes in an aquifer system.</title>
        <authorList>
            <person name="Anantharaman K."/>
            <person name="Brown C.T."/>
            <person name="Hug L.A."/>
            <person name="Sharon I."/>
            <person name="Castelle C.J."/>
            <person name="Probst A.J."/>
            <person name="Thomas B.C."/>
            <person name="Singh A."/>
            <person name="Wilkins M.J."/>
            <person name="Karaoz U."/>
            <person name="Brodie E.L."/>
            <person name="Williams K.H."/>
            <person name="Hubbard S.S."/>
            <person name="Banfield J.F."/>
        </authorList>
    </citation>
    <scope>NUCLEOTIDE SEQUENCE [LARGE SCALE GENOMIC DNA]</scope>
</reference>
<dbReference type="CDD" id="cd03786">
    <property type="entry name" value="GTB_UDP-GlcNAc_2-Epimerase"/>
    <property type="match status" value="1"/>
</dbReference>
<evidence type="ECO:0000313" key="4">
    <source>
        <dbReference type="Proteomes" id="UP000178187"/>
    </source>
</evidence>
<name>A0A1G1KX84_9BACT</name>
<dbReference type="PANTHER" id="PTHR43174:SF1">
    <property type="entry name" value="UDP-N-ACETYLGLUCOSAMINE 2-EPIMERASE"/>
    <property type="match status" value="1"/>
</dbReference>
<evidence type="ECO:0000313" key="3">
    <source>
        <dbReference type="EMBL" id="OGW97422.1"/>
    </source>
</evidence>
<comment type="caution">
    <text evidence="3">The sequence shown here is derived from an EMBL/GenBank/DDBJ whole genome shotgun (WGS) entry which is preliminary data.</text>
</comment>
<dbReference type="EMBL" id="MHFR01000042">
    <property type="protein sequence ID" value="OGW97422.1"/>
    <property type="molecule type" value="Genomic_DNA"/>
</dbReference>
<organism evidence="3 4">
    <name type="scientific">Candidatus Danuiimicrobium aquiferis</name>
    <dbReference type="NCBI Taxonomy" id="1801832"/>
    <lineage>
        <taxon>Bacteria</taxon>
        <taxon>Pseudomonadati</taxon>
        <taxon>Candidatus Omnitrophota</taxon>
        <taxon>Candidatus Danuiimicrobium</taxon>
    </lineage>
</organism>
<dbReference type="AlphaFoldDB" id="A0A1G1KX84"/>
<dbReference type="Pfam" id="PF02350">
    <property type="entry name" value="Epimerase_2"/>
    <property type="match status" value="1"/>
</dbReference>